<organism evidence="1 2">
    <name type="scientific">Cuscuta campestris</name>
    <dbReference type="NCBI Taxonomy" id="132261"/>
    <lineage>
        <taxon>Eukaryota</taxon>
        <taxon>Viridiplantae</taxon>
        <taxon>Streptophyta</taxon>
        <taxon>Embryophyta</taxon>
        <taxon>Tracheophyta</taxon>
        <taxon>Spermatophyta</taxon>
        <taxon>Magnoliopsida</taxon>
        <taxon>eudicotyledons</taxon>
        <taxon>Gunneridae</taxon>
        <taxon>Pentapetalae</taxon>
        <taxon>asterids</taxon>
        <taxon>lamiids</taxon>
        <taxon>Solanales</taxon>
        <taxon>Convolvulaceae</taxon>
        <taxon>Cuscuteae</taxon>
        <taxon>Cuscuta</taxon>
        <taxon>Cuscuta subgen. Grammica</taxon>
        <taxon>Cuscuta sect. Cleistogrammica</taxon>
    </lineage>
</organism>
<dbReference type="Proteomes" id="UP000595140">
    <property type="component" value="Unassembled WGS sequence"/>
</dbReference>
<dbReference type="AlphaFoldDB" id="A0A484KE02"/>
<protein>
    <submittedName>
        <fullName evidence="1">Uncharacterized protein</fullName>
    </submittedName>
</protein>
<reference evidence="1 2" key="1">
    <citation type="submission" date="2018-04" db="EMBL/GenBank/DDBJ databases">
        <authorList>
            <person name="Vogel A."/>
        </authorList>
    </citation>
    <scope>NUCLEOTIDE SEQUENCE [LARGE SCALE GENOMIC DNA]</scope>
</reference>
<sequence length="75" mass="8888">MYPDVFLKLCTVIREGLHWCHRWHSYSCNGQRSSRSSHDSKMLNDALCRRNGLKVPKGRKIFFSLTMDLRIDNNF</sequence>
<accession>A0A484KE02</accession>
<dbReference type="EMBL" id="OOIL02000368">
    <property type="protein sequence ID" value="VFQ64043.1"/>
    <property type="molecule type" value="Genomic_DNA"/>
</dbReference>
<evidence type="ECO:0000313" key="2">
    <source>
        <dbReference type="Proteomes" id="UP000595140"/>
    </source>
</evidence>
<keyword evidence="2" id="KW-1185">Reference proteome</keyword>
<proteinExistence type="predicted"/>
<name>A0A484KE02_9ASTE</name>
<gene>
    <name evidence="1" type="ORF">CCAM_LOCUS5819</name>
</gene>
<evidence type="ECO:0000313" key="1">
    <source>
        <dbReference type="EMBL" id="VFQ64043.1"/>
    </source>
</evidence>